<evidence type="ECO:0000313" key="2">
    <source>
        <dbReference type="EMBL" id="CAE0839042.1"/>
    </source>
</evidence>
<name>A0A7S4LMQ9_9EUGL</name>
<organism evidence="2">
    <name type="scientific">Eutreptiella gymnastica</name>
    <dbReference type="NCBI Taxonomy" id="73025"/>
    <lineage>
        <taxon>Eukaryota</taxon>
        <taxon>Discoba</taxon>
        <taxon>Euglenozoa</taxon>
        <taxon>Euglenida</taxon>
        <taxon>Spirocuta</taxon>
        <taxon>Euglenophyceae</taxon>
        <taxon>Eutreptiales</taxon>
        <taxon>Eutreptiaceae</taxon>
        <taxon>Eutreptiella</taxon>
    </lineage>
</organism>
<dbReference type="AlphaFoldDB" id="A0A7S4LMQ9"/>
<gene>
    <name evidence="2" type="ORF">EGYM00163_LOCUS50414</name>
</gene>
<proteinExistence type="predicted"/>
<accession>A0A7S4LMQ9</accession>
<feature type="region of interest" description="Disordered" evidence="1">
    <location>
        <begin position="249"/>
        <end position="316"/>
    </location>
</feature>
<reference evidence="2" key="1">
    <citation type="submission" date="2021-01" db="EMBL/GenBank/DDBJ databases">
        <authorList>
            <person name="Corre E."/>
            <person name="Pelletier E."/>
            <person name="Niang G."/>
            <person name="Scheremetjew M."/>
            <person name="Finn R."/>
            <person name="Kale V."/>
            <person name="Holt S."/>
            <person name="Cochrane G."/>
            <person name="Meng A."/>
            <person name="Brown T."/>
            <person name="Cohen L."/>
        </authorList>
    </citation>
    <scope>NUCLEOTIDE SEQUENCE</scope>
    <source>
        <strain evidence="2">CCMP1594</strain>
    </source>
</reference>
<dbReference type="EMBL" id="HBJA01146435">
    <property type="protein sequence ID" value="CAE0839042.1"/>
    <property type="molecule type" value="Transcribed_RNA"/>
</dbReference>
<protein>
    <submittedName>
        <fullName evidence="2">Uncharacterized protein</fullName>
    </submittedName>
</protein>
<sequence>MSVHEVEEDIVVFDDAQSDVEIEPVMEDVEVSKAVGRSLLKVSVKTVSDFTGIFLSPSVCDGGVFVSPSVVDAERSFSKASSNEAGASFLRASCDGGASVNEKIHIMAAAEHPSAIARYGSLVRISSEVVEDIEVLGDRCGSQGDSVPVHADQDIFNETVQMLRGNRQYKLPGVADQESVLPRGRRNSHILQPIDGGLPGINPAALQEEAPEDVVLLLQMEEDERETLLEREQSTWQETVQECQGRGLLELPKISPPPSWESSMKQGQPLTRRVMECRDQESQLRRISTSPTPGFRNLPAPPRRRSGGAMQLQPLP</sequence>
<evidence type="ECO:0000256" key="1">
    <source>
        <dbReference type="SAM" id="MobiDB-lite"/>
    </source>
</evidence>
<feature type="compositionally biased region" description="Basic and acidic residues" evidence="1">
    <location>
        <begin position="273"/>
        <end position="284"/>
    </location>
</feature>
<feature type="compositionally biased region" description="Polar residues" evidence="1">
    <location>
        <begin position="260"/>
        <end position="269"/>
    </location>
</feature>